<dbReference type="SUPFAM" id="SSF53098">
    <property type="entry name" value="Ribonuclease H-like"/>
    <property type="match status" value="1"/>
</dbReference>
<evidence type="ECO:0000313" key="1">
    <source>
        <dbReference type="Proteomes" id="UP000694846"/>
    </source>
</evidence>
<reference evidence="2" key="1">
    <citation type="submission" date="2025-08" db="UniProtKB">
        <authorList>
            <consortium name="RefSeq"/>
        </authorList>
    </citation>
    <scope>IDENTIFICATION</scope>
    <source>
        <tissue evidence="2">Whole body</tissue>
    </source>
</reference>
<accession>A0A8B8FID9</accession>
<organism evidence="1 2">
    <name type="scientific">Sipha flava</name>
    <name type="common">yellow sugarcane aphid</name>
    <dbReference type="NCBI Taxonomy" id="143950"/>
    <lineage>
        <taxon>Eukaryota</taxon>
        <taxon>Metazoa</taxon>
        <taxon>Ecdysozoa</taxon>
        <taxon>Arthropoda</taxon>
        <taxon>Hexapoda</taxon>
        <taxon>Insecta</taxon>
        <taxon>Pterygota</taxon>
        <taxon>Neoptera</taxon>
        <taxon>Paraneoptera</taxon>
        <taxon>Hemiptera</taxon>
        <taxon>Sternorrhyncha</taxon>
        <taxon>Aphidomorpha</taxon>
        <taxon>Aphidoidea</taxon>
        <taxon>Aphididae</taxon>
        <taxon>Sipha</taxon>
    </lineage>
</organism>
<dbReference type="PANTHER" id="PTHR45913:SF5">
    <property type="entry name" value="GENERAL TRANSCRIPTION FACTOR II-I REPEAT DOMAIN-CONTAINING PROTEIN 2A-LIKE PROTEIN"/>
    <property type="match status" value="1"/>
</dbReference>
<dbReference type="Proteomes" id="UP000694846">
    <property type="component" value="Unplaced"/>
</dbReference>
<dbReference type="InterPro" id="IPR012337">
    <property type="entry name" value="RNaseH-like_sf"/>
</dbReference>
<dbReference type="AlphaFoldDB" id="A0A8B8FID9"/>
<dbReference type="OrthoDB" id="6619682at2759"/>
<dbReference type="PANTHER" id="PTHR45913">
    <property type="entry name" value="EPM2A-INTERACTING PROTEIN 1"/>
    <property type="match status" value="1"/>
</dbReference>
<name>A0A8B8FID9_9HEMI</name>
<keyword evidence="1" id="KW-1185">Reference proteome</keyword>
<dbReference type="GeneID" id="112683483"/>
<gene>
    <name evidence="2" type="primary">LOC112683483</name>
</gene>
<dbReference type="RefSeq" id="XP_025410322.1">
    <property type="nucleotide sequence ID" value="XM_025554537.1"/>
</dbReference>
<proteinExistence type="predicted"/>
<sequence>MIEENSFKYINVSAEMQLEIIEMQCSTHLKQLFLNSTKLDFYRALQKAEFPKIIAQKIMAMFASSYVCEQTFSTMKLRKNSIRNRLSNEHLFTLLKVASSQLEPAFENIMENQKQFHMSHTPTMVELPNKS</sequence>
<protein>
    <submittedName>
        <fullName evidence="2">EPM2A-interacting protein 1-like</fullName>
    </submittedName>
</protein>
<evidence type="ECO:0000313" key="2">
    <source>
        <dbReference type="RefSeq" id="XP_025410322.1"/>
    </source>
</evidence>